<evidence type="ECO:0000313" key="1">
    <source>
        <dbReference type="EMBL" id="PIL40130.1"/>
    </source>
</evidence>
<proteinExistence type="predicted"/>
<dbReference type="EMBL" id="PDOB01000011">
    <property type="protein sequence ID" value="PIL40130.1"/>
    <property type="molecule type" value="Genomic_DNA"/>
</dbReference>
<comment type="caution">
    <text evidence="1">The sequence shown here is derived from an EMBL/GenBank/DDBJ whole genome shotgun (WGS) entry which is preliminary data.</text>
</comment>
<gene>
    <name evidence="1" type="ORF">CR103_09285</name>
</gene>
<dbReference type="RefSeq" id="WP_099915710.1">
    <property type="nucleotide sequence ID" value="NZ_BMHS01000006.1"/>
</dbReference>
<name>A0A2G8T247_9BURK</name>
<sequence length="118" mass="13114">MPSSAINNRFRFKPVTIGDGQSIDYIQIYTDYQTKRQAMLLHEARYLAPQVQAGIDPAGLTGIGYLYSPLPGREMVCSCALREDAPCTFGTAPNSSRFVFDGVPSLELDKPGARRWRI</sequence>
<protein>
    <submittedName>
        <fullName evidence="1">Uncharacterized protein</fullName>
    </submittedName>
</protein>
<accession>A0A2G8T247</accession>
<dbReference type="OrthoDB" id="6057907at2"/>
<evidence type="ECO:0000313" key="2">
    <source>
        <dbReference type="Proteomes" id="UP000228593"/>
    </source>
</evidence>
<dbReference type="Proteomes" id="UP000228593">
    <property type="component" value="Unassembled WGS sequence"/>
</dbReference>
<dbReference type="AlphaFoldDB" id="A0A2G8T247"/>
<reference evidence="1 2" key="1">
    <citation type="submission" date="2017-10" db="EMBL/GenBank/DDBJ databases">
        <title>Massilia psychrophilum sp. nov., a novel purple-pigmented bacterium isolated from Tianshan glacier, Xinjiang Municipality, China.</title>
        <authorList>
            <person name="Wang H."/>
        </authorList>
    </citation>
    <scope>NUCLEOTIDE SEQUENCE [LARGE SCALE GENOMIC DNA]</scope>
    <source>
        <strain evidence="1 2">JCM 30813</strain>
    </source>
</reference>
<keyword evidence="2" id="KW-1185">Reference proteome</keyword>
<organism evidence="1 2">
    <name type="scientific">Massilia psychrophila</name>
    <dbReference type="NCBI Taxonomy" id="1603353"/>
    <lineage>
        <taxon>Bacteria</taxon>
        <taxon>Pseudomonadati</taxon>
        <taxon>Pseudomonadota</taxon>
        <taxon>Betaproteobacteria</taxon>
        <taxon>Burkholderiales</taxon>
        <taxon>Oxalobacteraceae</taxon>
        <taxon>Telluria group</taxon>
        <taxon>Massilia</taxon>
    </lineage>
</organism>